<dbReference type="InterPro" id="IPR041063">
    <property type="entry name" value="Glyco_H_20C_C"/>
</dbReference>
<name>A0A4V1IYB6_9FUNG</name>
<evidence type="ECO:0000256" key="4">
    <source>
        <dbReference type="ARBA" id="ARBA00022801"/>
    </source>
</evidence>
<dbReference type="InterPro" id="IPR015883">
    <property type="entry name" value="Glyco_hydro_20_cat"/>
</dbReference>
<evidence type="ECO:0000256" key="1">
    <source>
        <dbReference type="ARBA" id="ARBA00001231"/>
    </source>
</evidence>
<dbReference type="OrthoDB" id="2100085at2759"/>
<dbReference type="GO" id="GO:0005975">
    <property type="term" value="P:carbohydrate metabolic process"/>
    <property type="evidence" value="ECO:0007669"/>
    <property type="project" value="InterPro"/>
</dbReference>
<protein>
    <recommendedName>
        <fullName evidence="3">beta-N-acetylhexosaminidase</fullName>
        <ecNumber evidence="3">3.2.1.52</ecNumber>
    </recommendedName>
</protein>
<evidence type="ECO:0000259" key="7">
    <source>
        <dbReference type="Pfam" id="PF18088"/>
    </source>
</evidence>
<dbReference type="InterPro" id="IPR017853">
    <property type="entry name" value="GH"/>
</dbReference>
<dbReference type="EC" id="3.2.1.52" evidence="3"/>
<gene>
    <name evidence="8" type="ORF">BJ684DRAFT_9284</name>
</gene>
<keyword evidence="9" id="KW-1185">Reference proteome</keyword>
<evidence type="ECO:0000256" key="3">
    <source>
        <dbReference type="ARBA" id="ARBA00012663"/>
    </source>
</evidence>
<comment type="catalytic activity">
    <reaction evidence="1">
        <text>Hydrolysis of terminal non-reducing N-acetyl-D-hexosamine residues in N-acetyl-beta-D-hexosaminides.</text>
        <dbReference type="EC" id="3.2.1.52"/>
    </reaction>
</comment>
<dbReference type="SUPFAM" id="SSF51445">
    <property type="entry name" value="(Trans)glycosidases"/>
    <property type="match status" value="1"/>
</dbReference>
<evidence type="ECO:0000256" key="2">
    <source>
        <dbReference type="ARBA" id="ARBA00006285"/>
    </source>
</evidence>
<dbReference type="PANTHER" id="PTHR21040">
    <property type="entry name" value="BCDNA.GH04120"/>
    <property type="match status" value="1"/>
</dbReference>
<proteinExistence type="inferred from homology"/>
<dbReference type="Proteomes" id="UP000267251">
    <property type="component" value="Unassembled WGS sequence"/>
</dbReference>
<sequence>MSALRALGHILIAADAPEQQSVQTLTFDEQAEFDRMGVMIDCSRNAVLLPRQIERVIRTSALLGLNVLQIYTEDTYKIPGEPFFGYYRGGYTAEELRRIHRYAGRFAIEVVPCIQTLGHLGQILQWPRFAPLKDNSEVLLAHYDETYRFIERMIDAATVGGKCRRIHLGMDEAVGLGEGRHRAFFGDMDPQQVFLHHIARVTEICARRQLETMIWSDMLFVLGTSWTPHYVEDVQAPQSVHPKDLPSSASLVYWDYYHTAPEPYIRRIQEHKRLSGRTPVVATGIWTWSRMWAQLPFSAASIRACLAACKAEGVSEVLATIWGDDGGECDILSALPGLHLFAELGYGSGVSQDRLDKGFRVLSGGSLGDWMLASDLDCPNSSADGGSLDGSGAPPCGSSTSSPPPNPHPQNPSNVSKWLLWEDPMVSPMAKQYEGMGSSLPRFYAELAQKLRRVSSPEALQETEDTYPLNRRLRFPAALAQVLSLKAGLAARARSCYSTRDIMGMRLLLDTQVRPLLESVRELWALHRQMWMETYRAFGWEVIEIRYGGLRARLETMIWRIEEWMRAVEDPSRSLEETSALLEELSQEPHLVYGDGSSGNLLSLDYARVASASRALGSG</sequence>
<dbReference type="Gene3D" id="3.20.20.80">
    <property type="entry name" value="Glycosidases"/>
    <property type="match status" value="1"/>
</dbReference>
<evidence type="ECO:0000256" key="5">
    <source>
        <dbReference type="SAM" id="MobiDB-lite"/>
    </source>
</evidence>
<evidence type="ECO:0000259" key="6">
    <source>
        <dbReference type="Pfam" id="PF00728"/>
    </source>
</evidence>
<comment type="similarity">
    <text evidence="2">Belongs to the glycosyl hydrolase 20 family.</text>
</comment>
<dbReference type="Pfam" id="PF00728">
    <property type="entry name" value="Glyco_hydro_20"/>
    <property type="match status" value="1"/>
</dbReference>
<feature type="domain" description="Glycoside hydrolase family 20 catalytic" evidence="6">
    <location>
        <begin position="37"/>
        <end position="219"/>
    </location>
</feature>
<dbReference type="PANTHER" id="PTHR21040:SF8">
    <property type="entry name" value="BCDNA.GH04120"/>
    <property type="match status" value="1"/>
</dbReference>
<organism evidence="8 9">
    <name type="scientific">Piptocephalis cylindrospora</name>
    <dbReference type="NCBI Taxonomy" id="1907219"/>
    <lineage>
        <taxon>Eukaryota</taxon>
        <taxon>Fungi</taxon>
        <taxon>Fungi incertae sedis</taxon>
        <taxon>Zoopagomycota</taxon>
        <taxon>Zoopagomycotina</taxon>
        <taxon>Zoopagomycetes</taxon>
        <taxon>Zoopagales</taxon>
        <taxon>Piptocephalidaceae</taxon>
        <taxon>Piptocephalis</taxon>
    </lineage>
</organism>
<evidence type="ECO:0000313" key="8">
    <source>
        <dbReference type="EMBL" id="RKP13989.1"/>
    </source>
</evidence>
<accession>A0A4V1IYB6</accession>
<dbReference type="InterPro" id="IPR038901">
    <property type="entry name" value="HEXDC-like"/>
</dbReference>
<evidence type="ECO:0000313" key="9">
    <source>
        <dbReference type="Proteomes" id="UP000267251"/>
    </source>
</evidence>
<reference evidence="9" key="1">
    <citation type="journal article" date="2018" name="Nat. Microbiol.">
        <title>Leveraging single-cell genomics to expand the fungal tree of life.</title>
        <authorList>
            <person name="Ahrendt S.R."/>
            <person name="Quandt C.A."/>
            <person name="Ciobanu D."/>
            <person name="Clum A."/>
            <person name="Salamov A."/>
            <person name="Andreopoulos B."/>
            <person name="Cheng J.F."/>
            <person name="Woyke T."/>
            <person name="Pelin A."/>
            <person name="Henrissat B."/>
            <person name="Reynolds N.K."/>
            <person name="Benny G.L."/>
            <person name="Smith M.E."/>
            <person name="James T.Y."/>
            <person name="Grigoriev I.V."/>
        </authorList>
    </citation>
    <scope>NUCLEOTIDE SEQUENCE [LARGE SCALE GENOMIC DNA]</scope>
</reference>
<keyword evidence="4 8" id="KW-0378">Hydrolase</keyword>
<feature type="domain" description="Glycoside Hydrolase 20C C-terminal" evidence="7">
    <location>
        <begin position="406"/>
        <end position="582"/>
    </location>
</feature>
<dbReference type="CDD" id="cd06565">
    <property type="entry name" value="GH20_GcnA-like"/>
    <property type="match status" value="1"/>
</dbReference>
<dbReference type="EMBL" id="KZ987907">
    <property type="protein sequence ID" value="RKP13989.1"/>
    <property type="molecule type" value="Genomic_DNA"/>
</dbReference>
<feature type="region of interest" description="Disordered" evidence="5">
    <location>
        <begin position="382"/>
        <end position="415"/>
    </location>
</feature>
<dbReference type="AlphaFoldDB" id="A0A4V1IYB6"/>
<dbReference type="Gene3D" id="1.20.120.670">
    <property type="entry name" value="N-acetyl-b-d-glucoasminidase"/>
    <property type="match status" value="1"/>
</dbReference>
<feature type="compositionally biased region" description="Low complexity" evidence="5">
    <location>
        <begin position="382"/>
        <end position="401"/>
    </location>
</feature>
<dbReference type="Pfam" id="PF18088">
    <property type="entry name" value="Glyco_H_20C_C"/>
    <property type="match status" value="1"/>
</dbReference>
<dbReference type="GO" id="GO:0004563">
    <property type="term" value="F:beta-N-acetylhexosaminidase activity"/>
    <property type="evidence" value="ECO:0007669"/>
    <property type="project" value="UniProtKB-EC"/>
</dbReference>